<sequence>MRDTHNFYLEDQVIQFLIEESNNQSLIPTDESNLLVNASDARKQFNRGKGPSAGKNSNRVYTFCGKNGHTVDFCYAKHGHPNVNKDQYDQLVTLLQQANLVALASQPQTNPPTTNASVSNVIHDGHSPHDSSNS</sequence>
<keyword evidence="3" id="KW-1185">Reference proteome</keyword>
<dbReference type="AlphaFoldDB" id="A0A392NN63"/>
<comment type="caution">
    <text evidence="2">The sequence shown here is derived from an EMBL/GenBank/DDBJ whole genome shotgun (WGS) entry which is preliminary data.</text>
</comment>
<organism evidence="2 3">
    <name type="scientific">Trifolium medium</name>
    <dbReference type="NCBI Taxonomy" id="97028"/>
    <lineage>
        <taxon>Eukaryota</taxon>
        <taxon>Viridiplantae</taxon>
        <taxon>Streptophyta</taxon>
        <taxon>Embryophyta</taxon>
        <taxon>Tracheophyta</taxon>
        <taxon>Spermatophyta</taxon>
        <taxon>Magnoliopsida</taxon>
        <taxon>eudicotyledons</taxon>
        <taxon>Gunneridae</taxon>
        <taxon>Pentapetalae</taxon>
        <taxon>rosids</taxon>
        <taxon>fabids</taxon>
        <taxon>Fabales</taxon>
        <taxon>Fabaceae</taxon>
        <taxon>Papilionoideae</taxon>
        <taxon>50 kb inversion clade</taxon>
        <taxon>NPAAA clade</taxon>
        <taxon>Hologalegina</taxon>
        <taxon>IRL clade</taxon>
        <taxon>Trifolieae</taxon>
        <taxon>Trifolium</taxon>
    </lineage>
</organism>
<evidence type="ECO:0000256" key="1">
    <source>
        <dbReference type="SAM" id="MobiDB-lite"/>
    </source>
</evidence>
<protein>
    <submittedName>
        <fullName evidence="2">Integrase catalytic region</fullName>
    </submittedName>
</protein>
<feature type="region of interest" description="Disordered" evidence="1">
    <location>
        <begin position="104"/>
        <end position="134"/>
    </location>
</feature>
<reference evidence="2 3" key="1">
    <citation type="journal article" date="2018" name="Front. Plant Sci.">
        <title>Red Clover (Trifolium pratense) and Zigzag Clover (T. medium) - A Picture of Genomic Similarities and Differences.</title>
        <authorList>
            <person name="Dluhosova J."/>
            <person name="Istvanek J."/>
            <person name="Nedelnik J."/>
            <person name="Repkova J."/>
        </authorList>
    </citation>
    <scope>NUCLEOTIDE SEQUENCE [LARGE SCALE GENOMIC DNA]</scope>
    <source>
        <strain evidence="3">cv. 10/8</strain>
        <tissue evidence="2">Leaf</tissue>
    </source>
</reference>
<feature type="compositionally biased region" description="Basic and acidic residues" evidence="1">
    <location>
        <begin position="123"/>
        <end position="134"/>
    </location>
</feature>
<feature type="non-terminal residue" evidence="2">
    <location>
        <position position="134"/>
    </location>
</feature>
<dbReference type="Proteomes" id="UP000265520">
    <property type="component" value="Unassembled WGS sequence"/>
</dbReference>
<evidence type="ECO:0000313" key="3">
    <source>
        <dbReference type="Proteomes" id="UP000265520"/>
    </source>
</evidence>
<accession>A0A392NN63</accession>
<evidence type="ECO:0000313" key="2">
    <source>
        <dbReference type="EMBL" id="MCI00824.1"/>
    </source>
</evidence>
<dbReference type="EMBL" id="LXQA010044349">
    <property type="protein sequence ID" value="MCI00824.1"/>
    <property type="molecule type" value="Genomic_DNA"/>
</dbReference>
<name>A0A392NN63_9FABA</name>
<proteinExistence type="predicted"/>
<feature type="compositionally biased region" description="Polar residues" evidence="1">
    <location>
        <begin position="104"/>
        <end position="120"/>
    </location>
</feature>